<feature type="transmembrane region" description="Helical" evidence="1">
    <location>
        <begin position="472"/>
        <end position="489"/>
    </location>
</feature>
<evidence type="ECO:0000313" key="2">
    <source>
        <dbReference type="EMBL" id="MFD0704715.1"/>
    </source>
</evidence>
<gene>
    <name evidence="2" type="ORF">ACFQY8_02985</name>
</gene>
<keyword evidence="1" id="KW-0472">Membrane</keyword>
<accession>A0ABW2Y368</accession>
<reference evidence="3" key="1">
    <citation type="journal article" date="2019" name="Int. J. Syst. Evol. Microbiol.">
        <title>The Global Catalogue of Microorganisms (GCM) 10K type strain sequencing project: providing services to taxonomists for standard genome sequencing and annotation.</title>
        <authorList>
            <consortium name="The Broad Institute Genomics Platform"/>
            <consortium name="The Broad Institute Genome Sequencing Center for Infectious Disease"/>
            <person name="Wu L."/>
            <person name="Ma J."/>
        </authorList>
    </citation>
    <scope>NUCLEOTIDE SEQUENCE [LARGE SCALE GENOMIC DNA]</scope>
    <source>
        <strain evidence="3">CCM 8604</strain>
    </source>
</reference>
<proteinExistence type="predicted"/>
<dbReference type="EMBL" id="JBHTHQ010000013">
    <property type="protein sequence ID" value="MFD0704715.1"/>
    <property type="molecule type" value="Genomic_DNA"/>
</dbReference>
<dbReference type="RefSeq" id="WP_377938429.1">
    <property type="nucleotide sequence ID" value="NZ_JBHTHQ010000013.1"/>
</dbReference>
<evidence type="ECO:0000313" key="3">
    <source>
        <dbReference type="Proteomes" id="UP001597036"/>
    </source>
</evidence>
<keyword evidence="3" id="KW-1185">Reference proteome</keyword>
<name>A0ABW2Y368_9BIFI</name>
<comment type="caution">
    <text evidence="2">The sequence shown here is derived from an EMBL/GenBank/DDBJ whole genome shotgun (WGS) entry which is preliminary data.</text>
</comment>
<dbReference type="Proteomes" id="UP001597036">
    <property type="component" value="Unassembled WGS sequence"/>
</dbReference>
<feature type="transmembrane region" description="Helical" evidence="1">
    <location>
        <begin position="501"/>
        <end position="520"/>
    </location>
</feature>
<keyword evidence="1" id="KW-1133">Transmembrane helix</keyword>
<keyword evidence="1" id="KW-0812">Transmembrane</keyword>
<evidence type="ECO:0000256" key="1">
    <source>
        <dbReference type="SAM" id="Phobius"/>
    </source>
</evidence>
<protein>
    <submittedName>
        <fullName evidence="2">Uncharacterized protein</fullName>
    </submittedName>
</protein>
<organism evidence="2 3">
    <name type="scientific">Alloscardovia venturai</name>
    <dbReference type="NCBI Taxonomy" id="1769421"/>
    <lineage>
        <taxon>Bacteria</taxon>
        <taxon>Bacillati</taxon>
        <taxon>Actinomycetota</taxon>
        <taxon>Actinomycetes</taxon>
        <taxon>Bifidobacteriales</taxon>
        <taxon>Bifidobacteriaceae</taxon>
        <taxon>Alloscardovia</taxon>
    </lineage>
</organism>
<sequence>MRKTYRSAQNSGEATDSAEISGIRISNLDSAEQATMWRTFTADFLYKHHRNSADLWDESSHICDFLIANNSNITCYFAKILRTAYITNETITLTYQEVLDGPFFLAFGPESINALLGLSFKDKPALHIRTFSGAHSSLVDALISSFTVERDGHRYINSEFEPSALTASPDLYQQARSCPSSPARLPHNLRNAPNCTKLIAQALEKTYQLKKGSLSLLARRWEEWIHACEMGTVIFVPADTTIGKFDFASQLAKIPEELKEEAIRQVLSEDEKTYVSPQEIATILTHPQRSKVFSALNAAFRTKSYNSRSEAHQYARDLYQYAYQMTLANQYHCVLMTVQTAQNTQKAQNPENTPTSPLSSLISRTIHALPASRLSRSQPMPTLNTFTQKYCAYLDTQNEKLTGFAAIHGETTEFFAEMPAVYFTNLLYTSRSTISKWRNAQNTQKQAAARELDYAVKMAANQVDRTNEVRSTIVRGIIAIILAVAGWFIDKFQFDGTNGATLSVGIAFLISVGPEIIDLIRNLMEFHRGPRTFFAQF</sequence>